<comment type="caution">
    <text evidence="1">The sequence shown here is derived from an EMBL/GenBank/DDBJ whole genome shotgun (WGS) entry which is preliminary data.</text>
</comment>
<name>A0A853FX52_9BURK</name>
<sequence>MTRSSPRPRPENAAPAPLAVQWLDGDQHGAQVLATARHLLQVEEFAKQALPPALAQVCKAARIERQQITLTVPSAAYASKLRQLAPRIARLLADNGWNLNEIIVKVQARPWRDETKPAPREVIPLDDSALAAFDELRRKLRPGPLANAVGRLLEHHRR</sequence>
<protein>
    <submittedName>
        <fullName evidence="1">DUF721 domain-containing protein</fullName>
    </submittedName>
</protein>
<keyword evidence="2" id="KW-1185">Reference proteome</keyword>
<evidence type="ECO:0000313" key="1">
    <source>
        <dbReference type="EMBL" id="NYT48717.1"/>
    </source>
</evidence>
<dbReference type="Pfam" id="PF05258">
    <property type="entry name" value="DciA"/>
    <property type="match status" value="1"/>
</dbReference>
<dbReference type="Proteomes" id="UP000559809">
    <property type="component" value="Unassembled WGS sequence"/>
</dbReference>
<dbReference type="AlphaFoldDB" id="A0A853FX52"/>
<evidence type="ECO:0000313" key="2">
    <source>
        <dbReference type="Proteomes" id="UP000559809"/>
    </source>
</evidence>
<gene>
    <name evidence="1" type="ORF">H0A72_05285</name>
</gene>
<organism evidence="1 2">
    <name type="scientific">Parapusillimonas granuli</name>
    <dbReference type="NCBI Taxonomy" id="380911"/>
    <lineage>
        <taxon>Bacteria</taxon>
        <taxon>Pseudomonadati</taxon>
        <taxon>Pseudomonadota</taxon>
        <taxon>Betaproteobacteria</taxon>
        <taxon>Burkholderiales</taxon>
        <taxon>Alcaligenaceae</taxon>
        <taxon>Parapusillimonas</taxon>
    </lineage>
</organism>
<dbReference type="InterPro" id="IPR007922">
    <property type="entry name" value="DciA-like"/>
</dbReference>
<reference evidence="1 2" key="1">
    <citation type="submission" date="2020-07" db="EMBL/GenBank/DDBJ databases">
        <title>Taxonomic revisions and descriptions of new bacterial species based on genomic comparisons in the high-G+C-content subgroup of the family Alcaligenaceae.</title>
        <authorList>
            <person name="Szabo A."/>
            <person name="Felfoldi T."/>
        </authorList>
    </citation>
    <scope>NUCLEOTIDE SEQUENCE [LARGE SCALE GENOMIC DNA]</scope>
    <source>
        <strain evidence="1 2">LMG 24012</strain>
    </source>
</reference>
<accession>A0A853FX52</accession>
<dbReference type="RefSeq" id="WP_180153993.1">
    <property type="nucleotide sequence ID" value="NZ_JACCEM010000002.1"/>
</dbReference>
<dbReference type="EMBL" id="JACCEM010000002">
    <property type="protein sequence ID" value="NYT48717.1"/>
    <property type="molecule type" value="Genomic_DNA"/>
</dbReference>
<proteinExistence type="predicted"/>